<feature type="transmembrane region" description="Helical" evidence="5">
    <location>
        <begin position="177"/>
        <end position="194"/>
    </location>
</feature>
<dbReference type="EMBL" id="SPVI01000021">
    <property type="protein sequence ID" value="TFW40522.1"/>
    <property type="molecule type" value="Genomic_DNA"/>
</dbReference>
<evidence type="ECO:0000256" key="5">
    <source>
        <dbReference type="SAM" id="Phobius"/>
    </source>
</evidence>
<evidence type="ECO:0000256" key="3">
    <source>
        <dbReference type="ARBA" id="ARBA00022989"/>
    </source>
</evidence>
<dbReference type="GO" id="GO:0016874">
    <property type="term" value="F:ligase activity"/>
    <property type="evidence" value="ECO:0007669"/>
    <property type="project" value="UniProtKB-KW"/>
</dbReference>
<comment type="caution">
    <text evidence="7">The sequence shown here is derived from an EMBL/GenBank/DDBJ whole genome shotgun (WGS) entry which is preliminary data.</text>
</comment>
<feature type="transmembrane region" description="Helical" evidence="5">
    <location>
        <begin position="71"/>
        <end position="88"/>
    </location>
</feature>
<reference evidence="7 8" key="1">
    <citation type="submission" date="2019-03" db="EMBL/GenBank/DDBJ databases">
        <title>Biocontrol and xenobiotic degradation properties of endophytic Pseudomonas fluorescens strain BRZ63.</title>
        <authorList>
            <person name="Chlebek D.A."/>
            <person name="Pinski A."/>
            <person name="Zur J.P."/>
            <person name="Michalska J."/>
            <person name="Hupert-Kocurek K.T."/>
        </authorList>
    </citation>
    <scope>NUCLEOTIDE SEQUENCE [LARGE SCALE GENOMIC DNA]</scope>
    <source>
        <strain evidence="7 8">BRZ63</strain>
    </source>
</reference>
<feature type="transmembrane region" description="Helical" evidence="5">
    <location>
        <begin position="334"/>
        <end position="359"/>
    </location>
</feature>
<keyword evidence="7" id="KW-0436">Ligase</keyword>
<evidence type="ECO:0000256" key="4">
    <source>
        <dbReference type="ARBA" id="ARBA00023136"/>
    </source>
</evidence>
<feature type="transmembrane region" description="Helical" evidence="5">
    <location>
        <begin position="100"/>
        <end position="117"/>
    </location>
</feature>
<keyword evidence="4 5" id="KW-0472">Membrane</keyword>
<comment type="subcellular location">
    <subcellularLocation>
        <location evidence="1">Membrane</location>
        <topology evidence="1">Multi-pass membrane protein</topology>
    </subcellularLocation>
</comment>
<evidence type="ECO:0000256" key="1">
    <source>
        <dbReference type="ARBA" id="ARBA00004141"/>
    </source>
</evidence>
<feature type="transmembrane region" description="Helical" evidence="5">
    <location>
        <begin position="201"/>
        <end position="217"/>
    </location>
</feature>
<accession>A0A4Y9TBU4</accession>
<feature type="transmembrane region" description="Helical" evidence="5">
    <location>
        <begin position="290"/>
        <end position="313"/>
    </location>
</feature>
<organism evidence="7 8">
    <name type="scientific">Pseudomonas fluorescens</name>
    <dbReference type="NCBI Taxonomy" id="294"/>
    <lineage>
        <taxon>Bacteria</taxon>
        <taxon>Pseudomonadati</taxon>
        <taxon>Pseudomonadota</taxon>
        <taxon>Gammaproteobacteria</taxon>
        <taxon>Pseudomonadales</taxon>
        <taxon>Pseudomonadaceae</taxon>
        <taxon>Pseudomonas</taxon>
    </lineage>
</organism>
<dbReference type="InterPro" id="IPR007016">
    <property type="entry name" value="O-antigen_ligase-rel_domated"/>
</dbReference>
<dbReference type="Pfam" id="PF04932">
    <property type="entry name" value="Wzy_C"/>
    <property type="match status" value="1"/>
</dbReference>
<feature type="transmembrane region" description="Helical" evidence="5">
    <location>
        <begin position="42"/>
        <end position="59"/>
    </location>
</feature>
<sequence length="425" mass="47702">MRVTALINYFLFPLLLVATAFNLRYRLTGAEIHLGGAELSVAPYDIFLLLILVSIVFFSKKINLEKIKIDRITTLAIFFVVLSSVSIINSEAVSFTLYEIVRHWKIIVLFLVVRSVFHDAKSMDKFTRVAALLILFETLYAAYQLATGDVTEDAQQVKELFVENGITRVTGTLRHPALLSLFTVLLLPFCVYGAVNGRGRLLYISAIAAGFVVICLTYSRTQIVLYFFVVGLCLFYFKRPNGRSILRNKKIIYTSLVFALVIMAGAIYNLENLYARFFDAPESSTTSRLILAKIALNMFVAHPIIGVGWNNFVDVMDKYDEFGASQSFRYPAHNMYLLVMSETGLLGIVSYLLLIWSVYKLHKNTIKRHVGVSINNASAAALVSIIAILITGIQGWSFRADSIQAIIWINFGIICGLNDRAKQHV</sequence>
<gene>
    <name evidence="7" type="ORF">E4T65_25845</name>
</gene>
<proteinExistence type="predicted"/>
<keyword evidence="2 5" id="KW-0812">Transmembrane</keyword>
<evidence type="ECO:0000313" key="8">
    <source>
        <dbReference type="Proteomes" id="UP000297322"/>
    </source>
</evidence>
<dbReference type="GO" id="GO:0016020">
    <property type="term" value="C:membrane"/>
    <property type="evidence" value="ECO:0007669"/>
    <property type="project" value="UniProtKB-SubCell"/>
</dbReference>
<dbReference type="InterPro" id="IPR051533">
    <property type="entry name" value="WaaL-like"/>
</dbReference>
<dbReference type="PANTHER" id="PTHR37422:SF21">
    <property type="entry name" value="EXOQ-LIKE PROTEIN"/>
    <property type="match status" value="1"/>
</dbReference>
<dbReference type="AlphaFoldDB" id="A0A4Y9TBU4"/>
<protein>
    <submittedName>
        <fullName evidence="7">O-antigen ligase family protein</fullName>
    </submittedName>
</protein>
<dbReference type="PANTHER" id="PTHR37422">
    <property type="entry name" value="TEICHURONIC ACID BIOSYNTHESIS PROTEIN TUAE"/>
    <property type="match status" value="1"/>
</dbReference>
<feature type="transmembrane region" description="Helical" evidence="5">
    <location>
        <begin position="379"/>
        <end position="398"/>
    </location>
</feature>
<feature type="transmembrane region" description="Helical" evidence="5">
    <location>
        <begin position="251"/>
        <end position="270"/>
    </location>
</feature>
<evidence type="ECO:0000313" key="7">
    <source>
        <dbReference type="EMBL" id="TFW40522.1"/>
    </source>
</evidence>
<name>A0A4Y9TBU4_PSEFL</name>
<evidence type="ECO:0000256" key="2">
    <source>
        <dbReference type="ARBA" id="ARBA00022692"/>
    </source>
</evidence>
<keyword evidence="3 5" id="KW-1133">Transmembrane helix</keyword>
<feature type="transmembrane region" description="Helical" evidence="5">
    <location>
        <begin position="129"/>
        <end position="146"/>
    </location>
</feature>
<evidence type="ECO:0000259" key="6">
    <source>
        <dbReference type="Pfam" id="PF04932"/>
    </source>
</evidence>
<dbReference type="RefSeq" id="WP_017527331.1">
    <property type="nucleotide sequence ID" value="NZ_SPVI01000021.1"/>
</dbReference>
<dbReference type="Proteomes" id="UP000297322">
    <property type="component" value="Unassembled WGS sequence"/>
</dbReference>
<feature type="domain" description="O-antigen ligase-related" evidence="6">
    <location>
        <begin position="207"/>
        <end position="352"/>
    </location>
</feature>